<proteinExistence type="predicted"/>
<evidence type="ECO:0000313" key="4">
    <source>
        <dbReference type="Proteomes" id="UP000253370"/>
    </source>
</evidence>
<accession>A0A365UBL6</accession>
<dbReference type="InterPro" id="IPR009839">
    <property type="entry name" value="SseB_N"/>
</dbReference>
<keyword evidence="4" id="KW-1185">Reference proteome</keyword>
<organism evidence="3 4">
    <name type="scientific">Rhodosalinus halophilus</name>
    <dbReference type="NCBI Taxonomy" id="2259333"/>
    <lineage>
        <taxon>Bacteria</taxon>
        <taxon>Pseudomonadati</taxon>
        <taxon>Pseudomonadota</taxon>
        <taxon>Alphaproteobacteria</taxon>
        <taxon>Rhodobacterales</taxon>
        <taxon>Paracoccaceae</taxon>
        <taxon>Rhodosalinus</taxon>
    </lineage>
</organism>
<dbReference type="Proteomes" id="UP000253370">
    <property type="component" value="Unassembled WGS sequence"/>
</dbReference>
<feature type="region of interest" description="Disordered" evidence="1">
    <location>
        <begin position="238"/>
        <end position="258"/>
    </location>
</feature>
<gene>
    <name evidence="3" type="ORF">DRV85_04375</name>
</gene>
<dbReference type="AlphaFoldDB" id="A0A365UBL6"/>
<sequence>METPLDTAHAAMEAAPEDEARRRAFYDRLALSELHVLLAEEPSGERVTPQVFPLDEGPVVLAFDLEERLSAFAGGPAPYAALSGRALAKMLAAEGLGLGLNLEQPSAILLPPAAMDWLAQRSAEAPRALSERPVTLHPPGDLPDGLLGALDARLSAAGGRAEAAWLAEAEYAGGARAALLAFTGTAPGAEGALAQAAGEALAFSGLEAGWLDVAFVQSAEAMADRLAAVALRIDLPASPAPEAPAAPGSDPDRPPRLR</sequence>
<evidence type="ECO:0000259" key="2">
    <source>
        <dbReference type="Pfam" id="PF07179"/>
    </source>
</evidence>
<feature type="domain" description="SseB protein N-terminal" evidence="2">
    <location>
        <begin position="10"/>
        <end position="115"/>
    </location>
</feature>
<dbReference type="EMBL" id="QNTQ01000004">
    <property type="protein sequence ID" value="RBI86672.1"/>
    <property type="molecule type" value="Genomic_DNA"/>
</dbReference>
<name>A0A365UBL6_9RHOB</name>
<dbReference type="Pfam" id="PF07179">
    <property type="entry name" value="SseB"/>
    <property type="match status" value="1"/>
</dbReference>
<dbReference type="RefSeq" id="WP_113288222.1">
    <property type="nucleotide sequence ID" value="NZ_QNTQ01000004.1"/>
</dbReference>
<evidence type="ECO:0000313" key="3">
    <source>
        <dbReference type="EMBL" id="RBI86672.1"/>
    </source>
</evidence>
<evidence type="ECO:0000256" key="1">
    <source>
        <dbReference type="SAM" id="MobiDB-lite"/>
    </source>
</evidence>
<reference evidence="3 4" key="1">
    <citation type="submission" date="2018-07" db="EMBL/GenBank/DDBJ databases">
        <title>Rhodosalinus sp. strain E84T genomic sequence and assembly.</title>
        <authorList>
            <person name="Liu Z.-W."/>
            <person name="Lu D.-C."/>
        </authorList>
    </citation>
    <scope>NUCLEOTIDE SEQUENCE [LARGE SCALE GENOMIC DNA]</scope>
    <source>
        <strain evidence="3 4">E84</strain>
    </source>
</reference>
<comment type="caution">
    <text evidence="3">The sequence shown here is derived from an EMBL/GenBank/DDBJ whole genome shotgun (WGS) entry which is preliminary data.</text>
</comment>
<dbReference type="OrthoDB" id="7831317at2"/>
<protein>
    <submittedName>
        <fullName evidence="3">SseB family protein</fullName>
    </submittedName>
</protein>